<comment type="subcellular location">
    <subcellularLocation>
        <location evidence="1">Nucleus</location>
    </subcellularLocation>
</comment>
<evidence type="ECO:0000256" key="1">
    <source>
        <dbReference type="ARBA" id="ARBA00004123"/>
    </source>
</evidence>
<keyword evidence="2" id="KW-0677">Repeat</keyword>
<reference evidence="6" key="1">
    <citation type="submission" date="2020-11" db="EMBL/GenBank/DDBJ databases">
        <authorList>
            <person name="Tran Van P."/>
        </authorList>
    </citation>
    <scope>NUCLEOTIDE SEQUENCE</scope>
</reference>
<dbReference type="SUPFAM" id="SSF54160">
    <property type="entry name" value="Chromo domain-like"/>
    <property type="match status" value="2"/>
</dbReference>
<name>A0A7R9MB76_9ACAR</name>
<dbReference type="CDD" id="cd00024">
    <property type="entry name" value="CD_CSD"/>
    <property type="match status" value="1"/>
</dbReference>
<dbReference type="Pfam" id="PF01393">
    <property type="entry name" value="Chromo_shadow"/>
    <property type="match status" value="1"/>
</dbReference>
<evidence type="ECO:0000313" key="6">
    <source>
        <dbReference type="EMBL" id="CAD7656741.1"/>
    </source>
</evidence>
<feature type="domain" description="Chromo" evidence="5">
    <location>
        <begin position="136"/>
        <end position="192"/>
    </location>
</feature>
<dbReference type="PRINTS" id="PR00504">
    <property type="entry name" value="CHROMODOMAIN"/>
</dbReference>
<feature type="domain" description="Chromo" evidence="5">
    <location>
        <begin position="47"/>
        <end position="105"/>
    </location>
</feature>
<keyword evidence="3" id="KW-0539">Nucleus</keyword>
<dbReference type="PROSITE" id="PS50013">
    <property type="entry name" value="CHROMO_2"/>
    <property type="match status" value="2"/>
</dbReference>
<dbReference type="Gene3D" id="2.40.50.40">
    <property type="match status" value="2"/>
</dbReference>
<dbReference type="GO" id="GO:0000792">
    <property type="term" value="C:heterochromatin"/>
    <property type="evidence" value="ECO:0007669"/>
    <property type="project" value="UniProtKB-ARBA"/>
</dbReference>
<dbReference type="InterPro" id="IPR023780">
    <property type="entry name" value="Chromo_domain"/>
</dbReference>
<feature type="region of interest" description="Disordered" evidence="4">
    <location>
        <begin position="1"/>
        <end position="45"/>
    </location>
</feature>
<feature type="compositionally biased region" description="Basic residues" evidence="4">
    <location>
        <begin position="1"/>
        <end position="17"/>
    </location>
</feature>
<gene>
    <name evidence="6" type="ORF">ONB1V03_LOCUS13377</name>
</gene>
<dbReference type="InterPro" id="IPR016197">
    <property type="entry name" value="Chromo-like_dom_sf"/>
</dbReference>
<dbReference type="PANTHER" id="PTHR22812">
    <property type="entry name" value="CHROMOBOX PROTEIN"/>
    <property type="match status" value="1"/>
</dbReference>
<organism evidence="6">
    <name type="scientific">Oppiella nova</name>
    <dbReference type="NCBI Taxonomy" id="334625"/>
    <lineage>
        <taxon>Eukaryota</taxon>
        <taxon>Metazoa</taxon>
        <taxon>Ecdysozoa</taxon>
        <taxon>Arthropoda</taxon>
        <taxon>Chelicerata</taxon>
        <taxon>Arachnida</taxon>
        <taxon>Acari</taxon>
        <taxon>Acariformes</taxon>
        <taxon>Sarcoptiformes</taxon>
        <taxon>Oribatida</taxon>
        <taxon>Brachypylina</taxon>
        <taxon>Oppioidea</taxon>
        <taxon>Oppiidae</taxon>
        <taxon>Oppiella</taxon>
    </lineage>
</organism>
<evidence type="ECO:0000313" key="7">
    <source>
        <dbReference type="Proteomes" id="UP000728032"/>
    </source>
</evidence>
<evidence type="ECO:0000256" key="3">
    <source>
        <dbReference type="ARBA" id="ARBA00023242"/>
    </source>
</evidence>
<feature type="compositionally biased region" description="Acidic residues" evidence="4">
    <location>
        <begin position="23"/>
        <end position="34"/>
    </location>
</feature>
<dbReference type="SMART" id="SM00300">
    <property type="entry name" value="ChSh"/>
    <property type="match status" value="1"/>
</dbReference>
<keyword evidence="7" id="KW-1185">Reference proteome</keyword>
<protein>
    <recommendedName>
        <fullName evidence="5">Chromo domain-containing protein</fullName>
    </recommendedName>
</protein>
<dbReference type="InterPro" id="IPR051219">
    <property type="entry name" value="Heterochromatin_chromo-domain"/>
</dbReference>
<feature type="compositionally biased region" description="Gly residues" evidence="4">
    <location>
        <begin position="35"/>
        <end position="44"/>
    </location>
</feature>
<sequence length="192" mass="21359">MAKSKRRQSTPKSKSPKVAKYESDEEVDKSEAEEGTGGSGGGGEEAYVVEAVVDKRRRNNRVEYLIKWQGYGDQDNTWEPEANLDCQELIDEYEKSVKSSAQKPSKASTVTAKKSRPARGGGESSIRDVIGFERGFEAEKIIGVTELNGDLLYLVQWQGGGDADLVPANVANHKCPQIVIQFFQERIRFSRR</sequence>
<evidence type="ECO:0000259" key="5">
    <source>
        <dbReference type="PROSITE" id="PS50013"/>
    </source>
</evidence>
<feature type="region of interest" description="Disordered" evidence="4">
    <location>
        <begin position="97"/>
        <end position="124"/>
    </location>
</feature>
<dbReference type="EMBL" id="OC926492">
    <property type="protein sequence ID" value="CAD7656741.1"/>
    <property type="molecule type" value="Genomic_DNA"/>
</dbReference>
<dbReference type="AlphaFoldDB" id="A0A7R9MB76"/>
<feature type="compositionally biased region" description="Polar residues" evidence="4">
    <location>
        <begin position="98"/>
        <end position="112"/>
    </location>
</feature>
<dbReference type="GO" id="GO:0005634">
    <property type="term" value="C:nucleus"/>
    <property type="evidence" value="ECO:0007669"/>
    <property type="project" value="UniProtKB-SubCell"/>
</dbReference>
<dbReference type="PROSITE" id="PS00598">
    <property type="entry name" value="CHROMO_1"/>
    <property type="match status" value="1"/>
</dbReference>
<dbReference type="InterPro" id="IPR000953">
    <property type="entry name" value="Chromo/chromo_shadow_dom"/>
</dbReference>
<dbReference type="SMART" id="SM00298">
    <property type="entry name" value="CHROMO"/>
    <property type="match status" value="2"/>
</dbReference>
<dbReference type="FunFam" id="2.40.50.40:FF:000031">
    <property type="entry name" value="Heterochromatin protein 1"/>
    <property type="match status" value="1"/>
</dbReference>
<accession>A0A7R9MB76</accession>
<evidence type="ECO:0000256" key="4">
    <source>
        <dbReference type="SAM" id="MobiDB-lite"/>
    </source>
</evidence>
<dbReference type="InterPro" id="IPR023779">
    <property type="entry name" value="Chromodomain_CS"/>
</dbReference>
<dbReference type="Pfam" id="PF00385">
    <property type="entry name" value="Chromo"/>
    <property type="match status" value="1"/>
</dbReference>
<dbReference type="EMBL" id="CAJPVJ010011667">
    <property type="protein sequence ID" value="CAG2173928.1"/>
    <property type="molecule type" value="Genomic_DNA"/>
</dbReference>
<dbReference type="InterPro" id="IPR008251">
    <property type="entry name" value="Chromo_shadow_dom"/>
</dbReference>
<dbReference type="CDD" id="cd00034">
    <property type="entry name" value="CSD"/>
    <property type="match status" value="1"/>
</dbReference>
<proteinExistence type="predicted"/>
<dbReference type="Proteomes" id="UP000728032">
    <property type="component" value="Unassembled WGS sequence"/>
</dbReference>
<evidence type="ECO:0000256" key="2">
    <source>
        <dbReference type="ARBA" id="ARBA00022737"/>
    </source>
</evidence>
<dbReference type="OrthoDB" id="433924at2759"/>
<dbReference type="InterPro" id="IPR017984">
    <property type="entry name" value="Chromo_dom_subgr"/>
</dbReference>